<dbReference type="GO" id="GO:0141098">
    <property type="term" value="F:tRNA (cytidine(34)-2'-O)-methyltransferase activity"/>
    <property type="evidence" value="ECO:0007669"/>
    <property type="project" value="RHEA"/>
</dbReference>
<dbReference type="GO" id="GO:0002130">
    <property type="term" value="P:wobble position ribose methylation"/>
    <property type="evidence" value="ECO:0007669"/>
    <property type="project" value="TreeGrafter"/>
</dbReference>
<dbReference type="EC" id="2.1.1.207" evidence="6"/>
<dbReference type="PANTHER" id="PTHR42971:SF1">
    <property type="entry name" value="TRNA (CYTIDINE(34)-2'-O)-METHYLTRANSFERASE"/>
    <property type="match status" value="1"/>
</dbReference>
<evidence type="ECO:0000259" key="8">
    <source>
        <dbReference type="Pfam" id="PF00588"/>
    </source>
</evidence>
<dbReference type="InterPro" id="IPR016914">
    <property type="entry name" value="TrmL"/>
</dbReference>
<dbReference type="SUPFAM" id="SSF75217">
    <property type="entry name" value="alpha/beta knot"/>
    <property type="match status" value="1"/>
</dbReference>
<evidence type="ECO:0000256" key="1">
    <source>
        <dbReference type="ARBA" id="ARBA00022490"/>
    </source>
</evidence>
<sequence>MKEKINISNENFNVSIALYRPEIPSNTGNIGRLCVGLNIPLHIVSKPSFILSAKEIRRAGLDYWEKLNLIKHENEHTFLEYCKENNKRIVPISKFGHIRYDEFNYSDNDILLFGRESTGLRESIWENDADNSVYLPMSDNIRSINVSNTAAIVSYEAFRQLCLNKNI</sequence>
<dbReference type="Pfam" id="PF00588">
    <property type="entry name" value="SpoU_methylase"/>
    <property type="match status" value="1"/>
</dbReference>
<evidence type="ECO:0000256" key="6">
    <source>
        <dbReference type="HAMAP-Rule" id="MF_01885"/>
    </source>
</evidence>
<dbReference type="InterPro" id="IPR001537">
    <property type="entry name" value="SpoU_MeTrfase"/>
</dbReference>
<gene>
    <name evidence="9" type="ORF">EPJ72_02765</name>
</gene>
<comment type="catalytic activity">
    <reaction evidence="6">
        <text>5-carboxymethylaminomethyluridine(34) in tRNA(Leu) + S-adenosyl-L-methionine = 5-carboxymethylaminomethyl-2'-O-methyluridine(34) in tRNA(Leu) + S-adenosyl-L-homocysteine + H(+)</text>
        <dbReference type="Rhea" id="RHEA:43088"/>
        <dbReference type="Rhea" id="RHEA-COMP:10333"/>
        <dbReference type="Rhea" id="RHEA-COMP:10334"/>
        <dbReference type="ChEBI" id="CHEBI:15378"/>
        <dbReference type="ChEBI" id="CHEBI:57856"/>
        <dbReference type="ChEBI" id="CHEBI:59789"/>
        <dbReference type="ChEBI" id="CHEBI:74508"/>
        <dbReference type="ChEBI" id="CHEBI:74511"/>
        <dbReference type="EC" id="2.1.1.207"/>
    </reaction>
</comment>
<evidence type="ECO:0000256" key="5">
    <source>
        <dbReference type="ARBA" id="ARBA00022694"/>
    </source>
</evidence>
<reference evidence="9 10" key="1">
    <citation type="journal article" date="1992" name="Lakartidningen">
        <title>[Penicillin V and not amoxicillin is the first choice preparation in acute otitis].</title>
        <authorList>
            <person name="Kamme C."/>
            <person name="Lundgren K."/>
            <person name="Prellner K."/>
        </authorList>
    </citation>
    <scope>NUCLEOTIDE SEQUENCE [LARGE SCALE GENOMIC DNA]</scope>
    <source>
        <strain evidence="9 10">PC5538III-hc</strain>
    </source>
</reference>
<keyword evidence="4 6" id="KW-0949">S-adenosyl-L-methionine</keyword>
<proteinExistence type="inferred from homology"/>
<feature type="domain" description="tRNA/rRNA methyltransferase SpoU type" evidence="8">
    <location>
        <begin position="14"/>
        <end position="155"/>
    </location>
</feature>
<feature type="binding site" evidence="6 7">
    <location>
        <position position="135"/>
    </location>
    <ligand>
        <name>S-adenosyl-L-methionine</name>
        <dbReference type="ChEBI" id="CHEBI:59789"/>
    </ligand>
</feature>
<comment type="function">
    <text evidence="6">Could methylate the ribose at the nucleotide 34 wobble position in tRNA.</text>
</comment>
<dbReference type="GO" id="GO:0141102">
    <property type="term" value="F:tRNA (5-carboxymethylaminomethyluridine(34)-2'-O)-methyltransferase activity"/>
    <property type="evidence" value="ECO:0007669"/>
    <property type="project" value="RHEA"/>
</dbReference>
<evidence type="ECO:0000313" key="9">
    <source>
        <dbReference type="EMBL" id="TXJ45209.1"/>
    </source>
</evidence>
<dbReference type="HAMAP" id="MF_01885">
    <property type="entry name" value="tRNA_methyltr_TrmL"/>
    <property type="match status" value="1"/>
</dbReference>
<dbReference type="Proteomes" id="UP000323176">
    <property type="component" value="Unassembled WGS sequence"/>
</dbReference>
<evidence type="ECO:0000256" key="7">
    <source>
        <dbReference type="PIRSR" id="PIRSR029256-1"/>
    </source>
</evidence>
<protein>
    <recommendedName>
        <fullName evidence="6">Putative tRNA (cytidine(34)-2'-O)-methyltransferase</fullName>
        <ecNumber evidence="6">2.1.1.207</ecNumber>
    </recommendedName>
    <alternativeName>
        <fullName evidence="6">tRNA (cytidine/uridine-2'-O-)-methyltransferase</fullName>
    </alternativeName>
</protein>
<dbReference type="GO" id="GO:0003723">
    <property type="term" value="F:RNA binding"/>
    <property type="evidence" value="ECO:0007669"/>
    <property type="project" value="InterPro"/>
</dbReference>
<comment type="caution">
    <text evidence="9">The sequence shown here is derived from an EMBL/GenBank/DDBJ whole genome shotgun (WGS) entry which is preliminary data.</text>
</comment>
<dbReference type="OrthoDB" id="9789043at2"/>
<keyword evidence="2 6" id="KW-0489">Methyltransferase</keyword>
<evidence type="ECO:0000256" key="4">
    <source>
        <dbReference type="ARBA" id="ARBA00022691"/>
    </source>
</evidence>
<comment type="catalytic activity">
    <reaction evidence="6">
        <text>cytidine(34) in tRNA + S-adenosyl-L-methionine = 2'-O-methylcytidine(34) in tRNA + S-adenosyl-L-homocysteine + H(+)</text>
        <dbReference type="Rhea" id="RHEA:43084"/>
        <dbReference type="Rhea" id="RHEA-COMP:10331"/>
        <dbReference type="Rhea" id="RHEA-COMP:10332"/>
        <dbReference type="ChEBI" id="CHEBI:15378"/>
        <dbReference type="ChEBI" id="CHEBI:57856"/>
        <dbReference type="ChEBI" id="CHEBI:59789"/>
        <dbReference type="ChEBI" id="CHEBI:74495"/>
        <dbReference type="ChEBI" id="CHEBI:82748"/>
        <dbReference type="EC" id="2.1.1.207"/>
    </reaction>
</comment>
<dbReference type="InterPro" id="IPR029026">
    <property type="entry name" value="tRNA_m1G_MTases_N"/>
</dbReference>
<evidence type="ECO:0000256" key="2">
    <source>
        <dbReference type="ARBA" id="ARBA00022603"/>
    </source>
</evidence>
<feature type="binding site" evidence="6 7">
    <location>
        <position position="143"/>
    </location>
    <ligand>
        <name>S-adenosyl-L-methionine</name>
        <dbReference type="ChEBI" id="CHEBI:59789"/>
    </ligand>
</feature>
<dbReference type="PIRSF" id="PIRSF029256">
    <property type="entry name" value="SpoU_TrmH_prd"/>
    <property type="match status" value="1"/>
</dbReference>
<dbReference type="CDD" id="cd18094">
    <property type="entry name" value="SpoU-like_TrmL"/>
    <property type="match status" value="1"/>
</dbReference>
<dbReference type="GO" id="GO:0005737">
    <property type="term" value="C:cytoplasm"/>
    <property type="evidence" value="ECO:0007669"/>
    <property type="project" value="UniProtKB-SubCell"/>
</dbReference>
<comment type="similarity">
    <text evidence="6">Belongs to the class IV-like SAM-binding methyltransferase superfamily. RNA methyltransferase TrmH family. TrmL subfamily.</text>
</comment>
<keyword evidence="3 6" id="KW-0808">Transferase</keyword>
<comment type="subcellular location">
    <subcellularLocation>
        <location evidence="6">Cytoplasm</location>
    </subcellularLocation>
</comment>
<keyword evidence="1 6" id="KW-0963">Cytoplasm</keyword>
<accession>A0A5C8F6S1</accession>
<evidence type="ECO:0000313" key="10">
    <source>
        <dbReference type="Proteomes" id="UP000323176"/>
    </source>
</evidence>
<dbReference type="Gene3D" id="3.40.1280.10">
    <property type="match status" value="1"/>
</dbReference>
<dbReference type="EMBL" id="SAXY01000018">
    <property type="protein sequence ID" value="TXJ45209.1"/>
    <property type="molecule type" value="Genomic_DNA"/>
</dbReference>
<keyword evidence="5 6" id="KW-0819">tRNA processing</keyword>
<dbReference type="InterPro" id="IPR029028">
    <property type="entry name" value="Alpha/beta_knot_MTases"/>
</dbReference>
<name>A0A5C8F6S1_BRAPL</name>
<feature type="binding site" evidence="6 7">
    <location>
        <position position="114"/>
    </location>
    <ligand>
        <name>S-adenosyl-L-methionine</name>
        <dbReference type="ChEBI" id="CHEBI:59789"/>
    </ligand>
</feature>
<dbReference type="PANTHER" id="PTHR42971">
    <property type="entry name" value="TRNA (CYTIDINE(34)-2'-O)-METHYLTRANSFERASE"/>
    <property type="match status" value="1"/>
</dbReference>
<organism evidence="9 10">
    <name type="scientific">Brachyspira pilosicoli</name>
    <name type="common">Serpulina pilosicoli</name>
    <dbReference type="NCBI Taxonomy" id="52584"/>
    <lineage>
        <taxon>Bacteria</taxon>
        <taxon>Pseudomonadati</taxon>
        <taxon>Spirochaetota</taxon>
        <taxon>Spirochaetia</taxon>
        <taxon>Brachyspirales</taxon>
        <taxon>Brachyspiraceae</taxon>
        <taxon>Brachyspira</taxon>
    </lineage>
</organism>
<feature type="binding site" evidence="6 7">
    <location>
        <position position="92"/>
    </location>
    <ligand>
        <name>S-adenosyl-L-methionine</name>
        <dbReference type="ChEBI" id="CHEBI:59789"/>
    </ligand>
</feature>
<dbReference type="AlphaFoldDB" id="A0A5C8F6S1"/>
<evidence type="ECO:0000256" key="3">
    <source>
        <dbReference type="ARBA" id="ARBA00022679"/>
    </source>
</evidence>